<dbReference type="AlphaFoldDB" id="A0A2X0N2B2"/>
<gene>
    <name evidence="1" type="ORF">BZ3500_MVSOF-1268-A1-R1_CHR3-1G05960</name>
</gene>
<organism evidence="1 2">
    <name type="scientific">Microbotryum saponariae</name>
    <dbReference type="NCBI Taxonomy" id="289078"/>
    <lineage>
        <taxon>Eukaryota</taxon>
        <taxon>Fungi</taxon>
        <taxon>Dikarya</taxon>
        <taxon>Basidiomycota</taxon>
        <taxon>Pucciniomycotina</taxon>
        <taxon>Microbotryomycetes</taxon>
        <taxon>Microbotryales</taxon>
        <taxon>Microbotryaceae</taxon>
        <taxon>Microbotryum</taxon>
    </lineage>
</organism>
<dbReference type="EMBL" id="FMWP01000096">
    <property type="protein sequence ID" value="SCZ99346.1"/>
    <property type="molecule type" value="Genomic_DNA"/>
</dbReference>
<protein>
    <submittedName>
        <fullName evidence="1">BZ3500_MvSof-1268-A1-R1_Chr3-1g05960 protein</fullName>
    </submittedName>
</protein>
<evidence type="ECO:0000313" key="1">
    <source>
        <dbReference type="EMBL" id="SCZ99346.1"/>
    </source>
</evidence>
<evidence type="ECO:0000313" key="2">
    <source>
        <dbReference type="Proteomes" id="UP000249723"/>
    </source>
</evidence>
<dbReference type="Proteomes" id="UP000249723">
    <property type="component" value="Unassembled WGS sequence"/>
</dbReference>
<proteinExistence type="predicted"/>
<accession>A0A2X0N2B2</accession>
<sequence length="228" mass="24762">MVGRKGRVAHPQLVLGDAGYEWSSRVVVSATCGCESTRAAQKVLVADYAIVITVGAIEIPCFCCFLGRNSIGGHGVRLDLTRSPRVEAAITRIALVIDRRGLAVRGGGESAIKEALGDANRRPVVLERRHNDRRGAQCRTLDRWDDTGHILLGQAGGRQDFLRELLKSVRLGRHVRQGKEADFAKNGDSSLDVAEVQRVVEARHLVTTHLGDLGHLAEFFGVSPISTI</sequence>
<name>A0A2X0N2B2_9BASI</name>
<keyword evidence="2" id="KW-1185">Reference proteome</keyword>
<reference evidence="2" key="1">
    <citation type="submission" date="2016-10" db="EMBL/GenBank/DDBJ databases">
        <authorList>
            <person name="Jeantristanb JTB J.-T."/>
            <person name="Ricardo R."/>
        </authorList>
    </citation>
    <scope>NUCLEOTIDE SEQUENCE [LARGE SCALE GENOMIC DNA]</scope>
</reference>